<dbReference type="GO" id="GO:0009341">
    <property type="term" value="C:beta-galactosidase complex"/>
    <property type="evidence" value="ECO:0007669"/>
    <property type="project" value="InterPro"/>
</dbReference>
<dbReference type="AlphaFoldDB" id="A0A9D1ZWS3"/>
<dbReference type="GO" id="GO:0005975">
    <property type="term" value="P:carbohydrate metabolic process"/>
    <property type="evidence" value="ECO:0007669"/>
    <property type="project" value="InterPro"/>
</dbReference>
<comment type="caution">
    <text evidence="6">The sequence shown here is derived from an EMBL/GenBank/DDBJ whole genome shotgun (WGS) entry which is preliminary data.</text>
</comment>
<dbReference type="GO" id="GO:0004565">
    <property type="term" value="F:beta-galactosidase activity"/>
    <property type="evidence" value="ECO:0007669"/>
    <property type="project" value="InterPro"/>
</dbReference>
<organism evidence="6 7">
    <name type="scientific">Candidatus Borkfalkia excrementigallinarum</name>
    <dbReference type="NCBI Taxonomy" id="2838506"/>
    <lineage>
        <taxon>Bacteria</taxon>
        <taxon>Bacillati</taxon>
        <taxon>Bacillota</taxon>
        <taxon>Clostridia</taxon>
        <taxon>Christensenellales</taxon>
        <taxon>Christensenellaceae</taxon>
        <taxon>Candidatus Borkfalkia</taxon>
    </lineage>
</organism>
<reference evidence="6" key="2">
    <citation type="submission" date="2021-04" db="EMBL/GenBank/DDBJ databases">
        <authorList>
            <person name="Gilroy R."/>
        </authorList>
    </citation>
    <scope>NUCLEOTIDE SEQUENCE</scope>
    <source>
        <strain evidence="6">1345</strain>
    </source>
</reference>
<evidence type="ECO:0000313" key="7">
    <source>
        <dbReference type="Proteomes" id="UP000886750"/>
    </source>
</evidence>
<accession>A0A9D1ZWS3</accession>
<gene>
    <name evidence="6" type="ORF">H9729_06080</name>
</gene>
<protein>
    <submittedName>
        <fullName evidence="6">DUF4832 domain-containing protein</fullName>
    </submittedName>
</protein>
<keyword evidence="3" id="KW-0732">Signal</keyword>
<feature type="domain" description="Glycoside hydrolase family 42 N-terminal" evidence="4">
    <location>
        <begin position="79"/>
        <end position="201"/>
    </location>
</feature>
<dbReference type="PROSITE" id="PS51257">
    <property type="entry name" value="PROKAR_LIPOPROTEIN"/>
    <property type="match status" value="1"/>
</dbReference>
<dbReference type="Proteomes" id="UP000886750">
    <property type="component" value="Unassembled WGS sequence"/>
</dbReference>
<reference evidence="6" key="1">
    <citation type="journal article" date="2021" name="PeerJ">
        <title>Extensive microbial diversity within the chicken gut microbiome revealed by metagenomics and culture.</title>
        <authorList>
            <person name="Gilroy R."/>
            <person name="Ravi A."/>
            <person name="Getino M."/>
            <person name="Pursley I."/>
            <person name="Horton D.L."/>
            <person name="Alikhan N.F."/>
            <person name="Baker D."/>
            <person name="Gharbi K."/>
            <person name="Hall N."/>
            <person name="Watson M."/>
            <person name="Adriaenssens E.M."/>
            <person name="Foster-Nyarko E."/>
            <person name="Jarju S."/>
            <person name="Secka A."/>
            <person name="Antonio M."/>
            <person name="Oren A."/>
            <person name="Chaudhuri R.R."/>
            <person name="La Ragione R."/>
            <person name="Hildebrand F."/>
            <person name="Pallen M.J."/>
        </authorList>
    </citation>
    <scope>NUCLEOTIDE SEQUENCE</scope>
    <source>
        <strain evidence="6">1345</strain>
    </source>
</reference>
<dbReference type="Pfam" id="PF16116">
    <property type="entry name" value="DUF4832"/>
    <property type="match status" value="1"/>
</dbReference>
<evidence type="ECO:0000259" key="5">
    <source>
        <dbReference type="Pfam" id="PF16116"/>
    </source>
</evidence>
<dbReference type="InterPro" id="IPR032267">
    <property type="entry name" value="DUF4832"/>
</dbReference>
<dbReference type="Gene3D" id="2.60.120.260">
    <property type="entry name" value="Galactose-binding domain-like"/>
    <property type="match status" value="2"/>
</dbReference>
<evidence type="ECO:0000256" key="2">
    <source>
        <dbReference type="ARBA" id="ARBA00023295"/>
    </source>
</evidence>
<dbReference type="InterPro" id="IPR013529">
    <property type="entry name" value="Glyco_hydro_42_N"/>
</dbReference>
<dbReference type="SUPFAM" id="SSF51445">
    <property type="entry name" value="(Trans)glycosidases"/>
    <property type="match status" value="1"/>
</dbReference>
<evidence type="ECO:0000256" key="3">
    <source>
        <dbReference type="SAM" id="SignalP"/>
    </source>
</evidence>
<name>A0A9D1ZWS3_9FIRM</name>
<dbReference type="InterPro" id="IPR017853">
    <property type="entry name" value="GH"/>
</dbReference>
<dbReference type="Gene3D" id="3.20.20.80">
    <property type="entry name" value="Glycosidases"/>
    <property type="match status" value="1"/>
</dbReference>
<sequence>MKIFRRVLICILSVMMIGGTVSAVGCSTTEESLTDPQFVHVYPQKVTGHLSNPGMGWVGIEETINYGQVEVGGAGNLPEVDVVSIESTWNYLEPEKDHFDFDLMDRTIEYWTGLGKRINFRIMTDMLVLGFTWNGAPEWLINDPRVGYEVIEFDQPSEYRPVNSYKAANLRSAYYQERLGIFLDKLVEHYGDNEAVDVVEIRGYGNWGEWHSGINFNTMNERITTLTQIVDKYAQAWGETGKVMVVSASWDPNIVNYYGDSYEAYYRASIYDYIVKQENMTFRRDGAGGPLFMEQWEGRLLSDFVRSGKRLPLYAEFSLTAAEMAAANENDYNFENAVNHMLFKNRPNSCSVIGWNNYQAAWMIRDGQTLPFDMGNEMLGYRISVDEARFQKQIQPGDSLDVMTKMSNSGVGRFYFNDKLKFYIVDEFGETVATAVNPTADIRTLMLGDSVEYHTQVPIPENLADGTYSVQIAVVNEAEQPHIKLAIEGDHDKKIYKLGSFEVRKGSGTKVQIPEAKLSGEELEKYVFDQNSLYTVSFDYLPKFDLQNFDFGNYDGYAIRLKSSDGAVNQIIEKFQDVSGEKGTKTVQFATGNHSDYHLSIVSENFGEIEIDNAYVRKEAAGNIVSFNGGKLGKNSQFSGTSIASISDENAIRGDSLIIAGESTGHVSAATYNEALKPNTTYTVAFNTKTIKDVGIGGYMFCSLDSGESKDVFKWYERPDTPMTYQQFTFTTGSTGGKLSFGIHNRGTYAVDDFVIIEGYSGEIGKVQDLGFKHNVMPAFEDRMGQVEGFEDISLMKTMLDWGWNRWGQLTRDPEKVISGESSFLGKVNKNDSAGEFMEFAYSSQNFIRFEPNTTYRIEFDYRIVQDPKNEAGDGGYFYFLVRSGEMFEQSGAAADIGFTMFASDSSKPVGSVQHMTAEFTTGNASDFKVTFGQRYYGEIVIDNVKFSKV</sequence>
<proteinExistence type="predicted"/>
<feature type="signal peptide" evidence="3">
    <location>
        <begin position="1"/>
        <end position="23"/>
    </location>
</feature>
<keyword evidence="1" id="KW-0378">Hydrolase</keyword>
<evidence type="ECO:0000313" key="6">
    <source>
        <dbReference type="EMBL" id="HIY97240.1"/>
    </source>
</evidence>
<evidence type="ECO:0000259" key="4">
    <source>
        <dbReference type="Pfam" id="PF02449"/>
    </source>
</evidence>
<dbReference type="Pfam" id="PF02449">
    <property type="entry name" value="Glyco_hydro_42"/>
    <property type="match status" value="1"/>
</dbReference>
<evidence type="ECO:0000256" key="1">
    <source>
        <dbReference type="ARBA" id="ARBA00022801"/>
    </source>
</evidence>
<keyword evidence="2" id="KW-0326">Glycosidase</keyword>
<feature type="domain" description="DUF4832" evidence="5">
    <location>
        <begin position="372"/>
        <end position="480"/>
    </location>
</feature>
<feature type="chain" id="PRO_5039401775" evidence="3">
    <location>
        <begin position="24"/>
        <end position="950"/>
    </location>
</feature>
<dbReference type="EMBL" id="DXCQ01000056">
    <property type="protein sequence ID" value="HIY97240.1"/>
    <property type="molecule type" value="Genomic_DNA"/>
</dbReference>